<proteinExistence type="predicted"/>
<evidence type="ECO:0000313" key="4">
    <source>
        <dbReference type="Proteomes" id="UP000015101"/>
    </source>
</evidence>
<keyword evidence="1" id="KW-0812">Transmembrane</keyword>
<keyword evidence="4" id="KW-1185">Reference proteome</keyword>
<dbReference type="HOGENOM" id="CLU_1058759_0_0_1"/>
<dbReference type="KEGG" id="hro:HELRODRAFT_168191"/>
<dbReference type="Proteomes" id="UP000015101">
    <property type="component" value="Unassembled WGS sequence"/>
</dbReference>
<dbReference type="EMBL" id="KB095959">
    <property type="protein sequence ID" value="ESO09229.1"/>
    <property type="molecule type" value="Genomic_DNA"/>
</dbReference>
<reference evidence="2 4" key="2">
    <citation type="journal article" date="2013" name="Nature">
        <title>Insights into bilaterian evolution from three spiralian genomes.</title>
        <authorList>
            <person name="Simakov O."/>
            <person name="Marletaz F."/>
            <person name="Cho S.J."/>
            <person name="Edsinger-Gonzales E."/>
            <person name="Havlak P."/>
            <person name="Hellsten U."/>
            <person name="Kuo D.H."/>
            <person name="Larsson T."/>
            <person name="Lv J."/>
            <person name="Arendt D."/>
            <person name="Savage R."/>
            <person name="Osoegawa K."/>
            <person name="de Jong P."/>
            <person name="Grimwood J."/>
            <person name="Chapman J.A."/>
            <person name="Shapiro H."/>
            <person name="Aerts A."/>
            <person name="Otillar R.P."/>
            <person name="Terry A.Y."/>
            <person name="Boore J.L."/>
            <person name="Grigoriev I.V."/>
            <person name="Lindberg D.R."/>
            <person name="Seaver E.C."/>
            <person name="Weisblat D.A."/>
            <person name="Putnam N.H."/>
            <person name="Rokhsar D.S."/>
        </authorList>
    </citation>
    <scope>NUCLEOTIDE SEQUENCE</scope>
</reference>
<reference evidence="4" key="1">
    <citation type="submission" date="2012-12" db="EMBL/GenBank/DDBJ databases">
        <authorList>
            <person name="Hellsten U."/>
            <person name="Grimwood J."/>
            <person name="Chapman J.A."/>
            <person name="Shapiro H."/>
            <person name="Aerts A."/>
            <person name="Otillar R.P."/>
            <person name="Terry A.Y."/>
            <person name="Boore J.L."/>
            <person name="Simakov O."/>
            <person name="Marletaz F."/>
            <person name="Cho S.-J."/>
            <person name="Edsinger-Gonzales E."/>
            <person name="Havlak P."/>
            <person name="Kuo D.-H."/>
            <person name="Larsson T."/>
            <person name="Lv J."/>
            <person name="Arendt D."/>
            <person name="Savage R."/>
            <person name="Osoegawa K."/>
            <person name="de Jong P."/>
            <person name="Lindberg D.R."/>
            <person name="Seaver E.C."/>
            <person name="Weisblat D.A."/>
            <person name="Putnam N.H."/>
            <person name="Grigoriev I.V."/>
            <person name="Rokhsar D.S."/>
        </authorList>
    </citation>
    <scope>NUCLEOTIDE SEQUENCE</scope>
</reference>
<feature type="transmembrane region" description="Helical" evidence="1">
    <location>
        <begin position="184"/>
        <end position="207"/>
    </location>
</feature>
<dbReference type="EnsemblMetazoa" id="HelroT168191">
    <property type="protein sequence ID" value="HelroP168191"/>
    <property type="gene ID" value="HelroG168191"/>
</dbReference>
<dbReference type="AlphaFoldDB" id="T1F0A0"/>
<protein>
    <submittedName>
        <fullName evidence="2 3">Uncharacterized protein</fullName>
    </submittedName>
</protein>
<sequence>MTQQQEKDGGMQGNSILWQGDNTLEGCFHLCSEHNFSYVSVMVRFLVIVPSKFMFASLAFSEVEAFDRATAEENVRMELSGNVLLIKSAQSFQCLCGNSINLKHHIPFRRCGNISDDLLVYAVKSEVDISGQNLEHNFCPNDVSYSSANYCGLGICEHGWKGEFCNVGEIKTVADNTVGLKIGLIFFFVVSTLLSIVLLSLIAYISYKTINKRRSRLKTNIHDRQPSGKQLHMNSFNLVTTIVVSNKMHIPTANTLNIVKATY</sequence>
<accession>T1F0A0</accession>
<organism evidence="3 4">
    <name type="scientific">Helobdella robusta</name>
    <name type="common">Californian leech</name>
    <dbReference type="NCBI Taxonomy" id="6412"/>
    <lineage>
        <taxon>Eukaryota</taxon>
        <taxon>Metazoa</taxon>
        <taxon>Spiralia</taxon>
        <taxon>Lophotrochozoa</taxon>
        <taxon>Annelida</taxon>
        <taxon>Clitellata</taxon>
        <taxon>Hirudinea</taxon>
        <taxon>Rhynchobdellida</taxon>
        <taxon>Glossiphoniidae</taxon>
        <taxon>Helobdella</taxon>
    </lineage>
</organism>
<dbReference type="CTD" id="20202250"/>
<evidence type="ECO:0000313" key="2">
    <source>
        <dbReference type="EMBL" id="ESO09229.1"/>
    </source>
</evidence>
<evidence type="ECO:0000313" key="3">
    <source>
        <dbReference type="EnsemblMetazoa" id="HelroP168191"/>
    </source>
</evidence>
<reference evidence="3" key="3">
    <citation type="submission" date="2015-06" db="UniProtKB">
        <authorList>
            <consortium name="EnsemblMetazoa"/>
        </authorList>
    </citation>
    <scope>IDENTIFICATION</scope>
</reference>
<name>T1F0A0_HELRO</name>
<keyword evidence="1" id="KW-0472">Membrane</keyword>
<dbReference type="RefSeq" id="XP_009012322.1">
    <property type="nucleotide sequence ID" value="XM_009014074.1"/>
</dbReference>
<dbReference type="GeneID" id="20202250"/>
<gene>
    <name evidence="3" type="primary">20202250</name>
    <name evidence="2" type="ORF">HELRODRAFT_168191</name>
</gene>
<dbReference type="InParanoid" id="T1F0A0"/>
<keyword evidence="1" id="KW-1133">Transmembrane helix</keyword>
<evidence type="ECO:0000256" key="1">
    <source>
        <dbReference type="SAM" id="Phobius"/>
    </source>
</evidence>
<dbReference type="EMBL" id="AMQM01002919">
    <property type="status" value="NOT_ANNOTATED_CDS"/>
    <property type="molecule type" value="Genomic_DNA"/>
</dbReference>